<accession>A0AAV9ZYS8</accession>
<keyword evidence="2" id="KW-1185">Reference proteome</keyword>
<sequence>MSSNPLRIQELLDLCITHLSESPADLLSCSLVARSWVSAAQSELFRIPNLMSLRSPSDRAAGKF</sequence>
<dbReference type="AlphaFoldDB" id="A0AAV9ZYS8"/>
<reference evidence="1 2" key="1">
    <citation type="journal article" date="2024" name="J Genomics">
        <title>Draft genome sequencing and assembly of Favolaschia claudopus CIRM-BRFM 2984 isolated from oak limbs.</title>
        <authorList>
            <person name="Navarro D."/>
            <person name="Drula E."/>
            <person name="Chaduli D."/>
            <person name="Cazenave R."/>
            <person name="Ahrendt S."/>
            <person name="Wang J."/>
            <person name="Lipzen A."/>
            <person name="Daum C."/>
            <person name="Barry K."/>
            <person name="Grigoriev I.V."/>
            <person name="Favel A."/>
            <person name="Rosso M.N."/>
            <person name="Martin F."/>
        </authorList>
    </citation>
    <scope>NUCLEOTIDE SEQUENCE [LARGE SCALE GENOMIC DNA]</scope>
    <source>
        <strain evidence="1 2">CIRM-BRFM 2984</strain>
    </source>
</reference>
<evidence type="ECO:0008006" key="3">
    <source>
        <dbReference type="Google" id="ProtNLM"/>
    </source>
</evidence>
<evidence type="ECO:0000313" key="2">
    <source>
        <dbReference type="Proteomes" id="UP001362999"/>
    </source>
</evidence>
<proteinExistence type="predicted"/>
<gene>
    <name evidence="1" type="ORF">R3P38DRAFT_2655018</name>
</gene>
<dbReference type="EMBL" id="JAWWNJ010000097">
    <property type="protein sequence ID" value="KAK6996399.1"/>
    <property type="molecule type" value="Genomic_DNA"/>
</dbReference>
<dbReference type="Proteomes" id="UP001362999">
    <property type="component" value="Unassembled WGS sequence"/>
</dbReference>
<comment type="caution">
    <text evidence="1">The sequence shown here is derived from an EMBL/GenBank/DDBJ whole genome shotgun (WGS) entry which is preliminary data.</text>
</comment>
<protein>
    <recommendedName>
        <fullName evidence="3">F-box domain-containing protein</fullName>
    </recommendedName>
</protein>
<name>A0AAV9ZYS8_9AGAR</name>
<organism evidence="1 2">
    <name type="scientific">Favolaschia claudopus</name>
    <dbReference type="NCBI Taxonomy" id="2862362"/>
    <lineage>
        <taxon>Eukaryota</taxon>
        <taxon>Fungi</taxon>
        <taxon>Dikarya</taxon>
        <taxon>Basidiomycota</taxon>
        <taxon>Agaricomycotina</taxon>
        <taxon>Agaricomycetes</taxon>
        <taxon>Agaricomycetidae</taxon>
        <taxon>Agaricales</taxon>
        <taxon>Marasmiineae</taxon>
        <taxon>Mycenaceae</taxon>
        <taxon>Favolaschia</taxon>
    </lineage>
</organism>
<evidence type="ECO:0000313" key="1">
    <source>
        <dbReference type="EMBL" id="KAK6996399.1"/>
    </source>
</evidence>